<dbReference type="Gene3D" id="2.40.50.140">
    <property type="entry name" value="Nucleic acid-binding proteins"/>
    <property type="match status" value="4"/>
</dbReference>
<feature type="domain" description="OB" evidence="11">
    <location>
        <begin position="189"/>
        <end position="270"/>
    </location>
</feature>
<feature type="compositionally biased region" description="Gly residues" evidence="10">
    <location>
        <begin position="129"/>
        <end position="144"/>
    </location>
</feature>
<dbReference type="GO" id="GO:0007004">
    <property type="term" value="P:telomere maintenance via telomerase"/>
    <property type="evidence" value="ECO:0007669"/>
    <property type="project" value="UniProtKB-ARBA"/>
</dbReference>
<keyword evidence="4 9" id="KW-0479">Metal-binding</keyword>
<dbReference type="Pfam" id="PF04057">
    <property type="entry name" value="Rep-A_N"/>
    <property type="match status" value="1"/>
</dbReference>
<dbReference type="PANTHER" id="PTHR47165">
    <property type="entry name" value="OS03G0429900 PROTEIN"/>
    <property type="match status" value="1"/>
</dbReference>
<evidence type="ECO:0000256" key="1">
    <source>
        <dbReference type="ARBA" id="ARBA00004123"/>
    </source>
</evidence>
<comment type="subcellular location">
    <subcellularLocation>
        <location evidence="1 9">Nucleus</location>
    </subcellularLocation>
</comment>
<dbReference type="InterPro" id="IPR047192">
    <property type="entry name" value="Euk_RPA1_DBD_C"/>
</dbReference>
<evidence type="ECO:0000259" key="14">
    <source>
        <dbReference type="Pfam" id="PF16900"/>
    </source>
</evidence>
<dbReference type="FunFam" id="2.40.50.140:FF:000064">
    <property type="entry name" value="Replication protein A subunit"/>
    <property type="match status" value="1"/>
</dbReference>
<evidence type="ECO:0000256" key="9">
    <source>
        <dbReference type="RuleBase" id="RU364130"/>
    </source>
</evidence>
<dbReference type="InterPro" id="IPR004365">
    <property type="entry name" value="NA-bd_OB_tRNA"/>
</dbReference>
<evidence type="ECO:0000259" key="11">
    <source>
        <dbReference type="Pfam" id="PF01336"/>
    </source>
</evidence>
<keyword evidence="16" id="KW-1185">Reference proteome</keyword>
<dbReference type="GO" id="GO:0006281">
    <property type="term" value="P:DNA repair"/>
    <property type="evidence" value="ECO:0007669"/>
    <property type="project" value="InterPro"/>
</dbReference>
<dbReference type="GO" id="GO:0005662">
    <property type="term" value="C:DNA replication factor A complex"/>
    <property type="evidence" value="ECO:0007669"/>
    <property type="project" value="UniProtKB-ARBA"/>
</dbReference>
<dbReference type="GO" id="GO:0006310">
    <property type="term" value="P:DNA recombination"/>
    <property type="evidence" value="ECO:0007669"/>
    <property type="project" value="InterPro"/>
</dbReference>
<dbReference type="FunFam" id="2.40.50.140:FF:000090">
    <property type="entry name" value="Replication protein A subunit"/>
    <property type="match status" value="1"/>
</dbReference>
<evidence type="ECO:0000256" key="5">
    <source>
        <dbReference type="ARBA" id="ARBA00022771"/>
    </source>
</evidence>
<evidence type="ECO:0000259" key="12">
    <source>
        <dbReference type="Pfam" id="PF04057"/>
    </source>
</evidence>
<comment type="subunit">
    <text evidence="9">Component of the heterotrimeric canonical replication protein A complex (RPA).</text>
</comment>
<evidence type="ECO:0000313" key="15">
    <source>
        <dbReference type="EMBL" id="KAK1925386.1"/>
    </source>
</evidence>
<feature type="domain" description="Replication factor A C-terminal" evidence="13">
    <location>
        <begin position="457"/>
        <end position="603"/>
    </location>
</feature>
<comment type="similarity">
    <text evidence="2 9">Belongs to the replication factor A protein 1 family.</text>
</comment>
<dbReference type="FunFam" id="2.40.50.140:FF:000117">
    <property type="entry name" value="Replication protein A subunit"/>
    <property type="match status" value="1"/>
</dbReference>
<comment type="caution">
    <text evidence="15">The sequence shown here is derived from an EMBL/GenBank/DDBJ whole genome shotgun (WGS) entry which is preliminary data.</text>
</comment>
<dbReference type="CDD" id="cd04475">
    <property type="entry name" value="RPA1_DBD_B"/>
    <property type="match status" value="1"/>
</dbReference>
<reference evidence="15" key="1">
    <citation type="submission" date="2023-02" db="EMBL/GenBank/DDBJ databases">
        <title>Identification and recombinant expression of a fungal hydrolase from Papiliotrema laurentii that hydrolyzes apple cutin and clears colloidal polyester polyurethane.</title>
        <authorList>
            <consortium name="DOE Joint Genome Institute"/>
            <person name="Roman V.A."/>
            <person name="Bojanowski C."/>
            <person name="Crable B.R."/>
            <person name="Wagner D.N."/>
            <person name="Hung C.S."/>
            <person name="Nadeau L.J."/>
            <person name="Schratz L."/>
            <person name="Haridas S."/>
            <person name="Pangilinan J."/>
            <person name="Lipzen A."/>
            <person name="Na H."/>
            <person name="Yan M."/>
            <person name="Ng V."/>
            <person name="Grigoriev I.V."/>
            <person name="Spatafora J.W."/>
            <person name="Barlow D."/>
            <person name="Biffinger J."/>
            <person name="Kelley-Loughnane N."/>
            <person name="Varaljay V.A."/>
            <person name="Crookes-Goodson W.J."/>
        </authorList>
    </citation>
    <scope>NUCLEOTIDE SEQUENCE</scope>
    <source>
        <strain evidence="15">5307AH</strain>
    </source>
</reference>
<dbReference type="FunFam" id="2.40.50.140:FF:000041">
    <property type="entry name" value="Replication protein A subunit"/>
    <property type="match status" value="1"/>
</dbReference>
<dbReference type="CDD" id="cd04476">
    <property type="entry name" value="RPA1_DBD_C"/>
    <property type="match status" value="1"/>
</dbReference>
<dbReference type="InterPro" id="IPR031657">
    <property type="entry name" value="REPA_OB_2"/>
</dbReference>
<evidence type="ECO:0000256" key="7">
    <source>
        <dbReference type="ARBA" id="ARBA00023125"/>
    </source>
</evidence>
<accession>A0AAD9L6H4</accession>
<evidence type="ECO:0000256" key="10">
    <source>
        <dbReference type="SAM" id="MobiDB-lite"/>
    </source>
</evidence>
<sequence>MANLTSGFCELVHAQEDVQDVQPVLQILSIKKINAQNNSGQDRYRVILSDGKFFIQSMLATQLNELVTNKDLDKNVVVKLTEFVTNAVQGRKLVIILKIEVVARLEEKVGNPQNMEQHATTERAAGAQGVSGGQNGGAAPGGGSRAPAANAAPTGGARGGARPPNKSLTGKDMGALYPIEGLSPYQNKWTIKARVTQRSDIKHWQNAKGEGKLFSVTLMDESGEIRATGFNDQVDAFYELLQEGKVFFITRARVNIAKKQYSNVNNEYELTFGNETEIEPCDDDSVPKVKYNFVSIGDLGERQKDETCDVIGVVKEIYELGSVTSKATQKPFAKRDLQLVDQSGQAVRLTLWGKQAESFSEDQKEPIIAFKGVKVGDFGGRSLSMFSGATMAVEPDIPEAHSLRGWYEADGRNRAFTAYSNQNAPKDGNAAQILPDELKTLGQVKDEQLGMSDKVDFFTTSATIAFIKSETFAYPACANPDGCNKKVVDDGSGWLCEKCNLKFPQPIWRYILQINLMDHAGTLWVTAFNEVAEQVMGVTANDLHKLKDEGEDNKLNSYFQAAMGKTFTFQMTAKQDSYNDQPRVRYQCRRAAPPDYAADSAHLIQLIEAL</sequence>
<dbReference type="NCBIfam" id="TIGR00617">
    <property type="entry name" value="rpa1"/>
    <property type="match status" value="1"/>
</dbReference>
<evidence type="ECO:0000256" key="8">
    <source>
        <dbReference type="ARBA" id="ARBA00023242"/>
    </source>
</evidence>
<dbReference type="InterPro" id="IPR013955">
    <property type="entry name" value="Rep_factor-A_C"/>
</dbReference>
<feature type="compositionally biased region" description="Low complexity" evidence="10">
    <location>
        <begin position="145"/>
        <end position="164"/>
    </location>
</feature>
<dbReference type="InterPro" id="IPR012340">
    <property type="entry name" value="NA-bd_OB-fold"/>
</dbReference>
<dbReference type="Pfam" id="PF01336">
    <property type="entry name" value="tRNA_anti-codon"/>
    <property type="match status" value="1"/>
</dbReference>
<dbReference type="CDD" id="cd04477">
    <property type="entry name" value="RPA1N"/>
    <property type="match status" value="1"/>
</dbReference>
<dbReference type="InterPro" id="IPR004591">
    <property type="entry name" value="Rfa1"/>
</dbReference>
<keyword evidence="8 9" id="KW-0539">Nucleus</keyword>
<protein>
    <recommendedName>
        <fullName evidence="9">Replication protein A subunit</fullName>
    </recommendedName>
</protein>
<keyword evidence="7 9" id="KW-0238">DNA-binding</keyword>
<dbReference type="SUPFAM" id="SSF50249">
    <property type="entry name" value="Nucleic acid-binding proteins"/>
    <property type="match status" value="4"/>
</dbReference>
<evidence type="ECO:0000313" key="16">
    <source>
        <dbReference type="Proteomes" id="UP001182556"/>
    </source>
</evidence>
<evidence type="ECO:0000256" key="3">
    <source>
        <dbReference type="ARBA" id="ARBA00022705"/>
    </source>
</evidence>
<dbReference type="Proteomes" id="UP001182556">
    <property type="component" value="Unassembled WGS sequence"/>
</dbReference>
<evidence type="ECO:0000256" key="2">
    <source>
        <dbReference type="ARBA" id="ARBA00005690"/>
    </source>
</evidence>
<dbReference type="CDD" id="cd04474">
    <property type="entry name" value="RPA1_DBD_A"/>
    <property type="match status" value="1"/>
</dbReference>
<dbReference type="Pfam" id="PF16900">
    <property type="entry name" value="REPA_OB_2"/>
    <property type="match status" value="1"/>
</dbReference>
<gene>
    <name evidence="15" type="ORF">DB88DRAFT_450919</name>
</gene>
<feature type="domain" description="Replication protein A OB" evidence="14">
    <location>
        <begin position="296"/>
        <end position="393"/>
    </location>
</feature>
<feature type="domain" description="Replication factor-A protein 1 N-terminal" evidence="12">
    <location>
        <begin position="4"/>
        <end position="103"/>
    </location>
</feature>
<dbReference type="InterPro" id="IPR007199">
    <property type="entry name" value="Rep_factor-A_N"/>
</dbReference>
<name>A0AAD9L6H4_PAPLA</name>
<dbReference type="PANTHER" id="PTHR47165:SF4">
    <property type="entry name" value="OS03G0429900 PROTEIN"/>
    <property type="match status" value="1"/>
</dbReference>
<dbReference type="AlphaFoldDB" id="A0AAD9L6H4"/>
<feature type="region of interest" description="Disordered" evidence="10">
    <location>
        <begin position="112"/>
        <end position="170"/>
    </location>
</feature>
<evidence type="ECO:0000256" key="6">
    <source>
        <dbReference type="ARBA" id="ARBA00022833"/>
    </source>
</evidence>
<dbReference type="EMBL" id="JAODAN010000003">
    <property type="protein sequence ID" value="KAK1925386.1"/>
    <property type="molecule type" value="Genomic_DNA"/>
</dbReference>
<dbReference type="Pfam" id="PF08646">
    <property type="entry name" value="Rep_fac-A_C"/>
    <property type="match status" value="1"/>
</dbReference>
<keyword evidence="3 9" id="KW-0235">DNA replication</keyword>
<dbReference type="GO" id="GO:0003677">
    <property type="term" value="F:DNA binding"/>
    <property type="evidence" value="ECO:0007669"/>
    <property type="project" value="UniProtKB-KW"/>
</dbReference>
<dbReference type="GO" id="GO:0008270">
    <property type="term" value="F:zinc ion binding"/>
    <property type="evidence" value="ECO:0007669"/>
    <property type="project" value="UniProtKB-KW"/>
</dbReference>
<comment type="function">
    <text evidence="9">As part of the replication protein A (RPA/RP-A), a single-stranded DNA-binding heterotrimeric complex, may play an essential role in DNA replication, recombination and repair. Binds and stabilizes single-stranded DNA intermediates, preventing complementary DNA reannealing and recruiting different proteins involved in DNA metabolism.</text>
</comment>
<keyword evidence="5 9" id="KW-0863">Zinc-finger</keyword>
<keyword evidence="6 9" id="KW-0862">Zinc</keyword>
<proteinExistence type="inferred from homology"/>
<dbReference type="GO" id="GO:0006260">
    <property type="term" value="P:DNA replication"/>
    <property type="evidence" value="ECO:0007669"/>
    <property type="project" value="UniProtKB-KW"/>
</dbReference>
<evidence type="ECO:0000256" key="4">
    <source>
        <dbReference type="ARBA" id="ARBA00022723"/>
    </source>
</evidence>
<organism evidence="15 16">
    <name type="scientific">Papiliotrema laurentii</name>
    <name type="common">Cryptococcus laurentii</name>
    <dbReference type="NCBI Taxonomy" id="5418"/>
    <lineage>
        <taxon>Eukaryota</taxon>
        <taxon>Fungi</taxon>
        <taxon>Dikarya</taxon>
        <taxon>Basidiomycota</taxon>
        <taxon>Agaricomycotina</taxon>
        <taxon>Tremellomycetes</taxon>
        <taxon>Tremellales</taxon>
        <taxon>Rhynchogastremaceae</taxon>
        <taxon>Papiliotrema</taxon>
    </lineage>
</organism>
<dbReference type="GO" id="GO:0000781">
    <property type="term" value="C:chromosome, telomeric region"/>
    <property type="evidence" value="ECO:0007669"/>
    <property type="project" value="UniProtKB-ARBA"/>
</dbReference>
<evidence type="ECO:0000259" key="13">
    <source>
        <dbReference type="Pfam" id="PF08646"/>
    </source>
</evidence>